<evidence type="ECO:0000256" key="1">
    <source>
        <dbReference type="SAM" id="SignalP"/>
    </source>
</evidence>
<dbReference type="InterPro" id="IPR050546">
    <property type="entry name" value="Glycosyl_Hydrlase_16"/>
</dbReference>
<dbReference type="EMBL" id="QPFP01000033">
    <property type="protein sequence ID" value="TEB28349.1"/>
    <property type="molecule type" value="Genomic_DNA"/>
</dbReference>
<dbReference type="Gene3D" id="2.60.120.200">
    <property type="match status" value="1"/>
</dbReference>
<feature type="domain" description="GH16" evidence="2">
    <location>
        <begin position="37"/>
        <end position="269"/>
    </location>
</feature>
<organism evidence="3 4">
    <name type="scientific">Coprinellus micaceus</name>
    <name type="common">Glistening ink-cap mushroom</name>
    <name type="synonym">Coprinus micaceus</name>
    <dbReference type="NCBI Taxonomy" id="71717"/>
    <lineage>
        <taxon>Eukaryota</taxon>
        <taxon>Fungi</taxon>
        <taxon>Dikarya</taxon>
        <taxon>Basidiomycota</taxon>
        <taxon>Agaricomycotina</taxon>
        <taxon>Agaricomycetes</taxon>
        <taxon>Agaricomycetidae</taxon>
        <taxon>Agaricales</taxon>
        <taxon>Agaricineae</taxon>
        <taxon>Psathyrellaceae</taxon>
        <taxon>Coprinellus</taxon>
    </lineage>
</organism>
<dbReference type="GO" id="GO:0009251">
    <property type="term" value="P:glucan catabolic process"/>
    <property type="evidence" value="ECO:0007669"/>
    <property type="project" value="TreeGrafter"/>
</dbReference>
<dbReference type="SUPFAM" id="SSF49899">
    <property type="entry name" value="Concanavalin A-like lectins/glucanases"/>
    <property type="match status" value="1"/>
</dbReference>
<protein>
    <recommendedName>
        <fullName evidence="2">GH16 domain-containing protein</fullName>
    </recommendedName>
</protein>
<sequence>MATLFHLLCLALRLCPPPVHGPTYTLSEAIIGPSFYDKFIWFPVPDYSHGRANYTDKETSRLLNLTYTTPDTFVLRADYTTLLDTGGAGRNSVRIRTSSSYTTHVAVFDIRHMPEGCGTWPAIWETKPTDWPTGGEVDILEGVHGKSPNLASLHTTPGCTMPANRTQTGTSVSDNCQGGCNVQFPMANSFGSSFNTNGGGWFALERRMDFIKMWFWDRKATNVPPSIREGMGKLHTDSWGTPVAYFPNTTCDMMPYFDIAAIRIYEQVQ</sequence>
<dbReference type="PROSITE" id="PS51762">
    <property type="entry name" value="GH16_2"/>
    <property type="match status" value="1"/>
</dbReference>
<reference evidence="3 4" key="1">
    <citation type="journal article" date="2019" name="Nat. Ecol. Evol.">
        <title>Megaphylogeny resolves global patterns of mushroom evolution.</title>
        <authorList>
            <person name="Varga T."/>
            <person name="Krizsan K."/>
            <person name="Foldi C."/>
            <person name="Dima B."/>
            <person name="Sanchez-Garcia M."/>
            <person name="Sanchez-Ramirez S."/>
            <person name="Szollosi G.J."/>
            <person name="Szarkandi J.G."/>
            <person name="Papp V."/>
            <person name="Albert L."/>
            <person name="Andreopoulos W."/>
            <person name="Angelini C."/>
            <person name="Antonin V."/>
            <person name="Barry K.W."/>
            <person name="Bougher N.L."/>
            <person name="Buchanan P."/>
            <person name="Buyck B."/>
            <person name="Bense V."/>
            <person name="Catcheside P."/>
            <person name="Chovatia M."/>
            <person name="Cooper J."/>
            <person name="Damon W."/>
            <person name="Desjardin D."/>
            <person name="Finy P."/>
            <person name="Geml J."/>
            <person name="Haridas S."/>
            <person name="Hughes K."/>
            <person name="Justo A."/>
            <person name="Karasinski D."/>
            <person name="Kautmanova I."/>
            <person name="Kiss B."/>
            <person name="Kocsube S."/>
            <person name="Kotiranta H."/>
            <person name="LaButti K.M."/>
            <person name="Lechner B.E."/>
            <person name="Liimatainen K."/>
            <person name="Lipzen A."/>
            <person name="Lukacs Z."/>
            <person name="Mihaltcheva S."/>
            <person name="Morgado L.N."/>
            <person name="Niskanen T."/>
            <person name="Noordeloos M.E."/>
            <person name="Ohm R.A."/>
            <person name="Ortiz-Santana B."/>
            <person name="Ovrebo C."/>
            <person name="Racz N."/>
            <person name="Riley R."/>
            <person name="Savchenko A."/>
            <person name="Shiryaev A."/>
            <person name="Soop K."/>
            <person name="Spirin V."/>
            <person name="Szebenyi C."/>
            <person name="Tomsovsky M."/>
            <person name="Tulloss R.E."/>
            <person name="Uehling J."/>
            <person name="Grigoriev I.V."/>
            <person name="Vagvolgyi C."/>
            <person name="Papp T."/>
            <person name="Martin F.M."/>
            <person name="Miettinen O."/>
            <person name="Hibbett D.S."/>
            <person name="Nagy L.G."/>
        </authorList>
    </citation>
    <scope>NUCLEOTIDE SEQUENCE [LARGE SCALE GENOMIC DNA]</scope>
    <source>
        <strain evidence="3 4">FP101781</strain>
    </source>
</reference>
<keyword evidence="4" id="KW-1185">Reference proteome</keyword>
<accession>A0A4Y7T462</accession>
<evidence type="ECO:0000313" key="4">
    <source>
        <dbReference type="Proteomes" id="UP000298030"/>
    </source>
</evidence>
<dbReference type="PANTHER" id="PTHR10963">
    <property type="entry name" value="GLYCOSYL HYDROLASE-RELATED"/>
    <property type="match status" value="1"/>
</dbReference>
<feature type="signal peptide" evidence="1">
    <location>
        <begin position="1"/>
        <end position="21"/>
    </location>
</feature>
<dbReference type="Pfam" id="PF26113">
    <property type="entry name" value="GH16_XgeA"/>
    <property type="match status" value="1"/>
</dbReference>
<dbReference type="OrthoDB" id="192832at2759"/>
<gene>
    <name evidence="3" type="ORF">FA13DRAFT_1755858</name>
</gene>
<dbReference type="GO" id="GO:0004553">
    <property type="term" value="F:hydrolase activity, hydrolyzing O-glycosyl compounds"/>
    <property type="evidence" value="ECO:0007669"/>
    <property type="project" value="InterPro"/>
</dbReference>
<dbReference type="InterPro" id="IPR013320">
    <property type="entry name" value="ConA-like_dom_sf"/>
</dbReference>
<dbReference type="Proteomes" id="UP000298030">
    <property type="component" value="Unassembled WGS sequence"/>
</dbReference>
<dbReference type="AlphaFoldDB" id="A0A4Y7T462"/>
<evidence type="ECO:0000259" key="2">
    <source>
        <dbReference type="PROSITE" id="PS51762"/>
    </source>
</evidence>
<dbReference type="InterPro" id="IPR000757">
    <property type="entry name" value="Beta-glucanase-like"/>
</dbReference>
<keyword evidence="1" id="KW-0732">Signal</keyword>
<name>A0A4Y7T462_COPMI</name>
<dbReference type="STRING" id="71717.A0A4Y7T462"/>
<dbReference type="PANTHER" id="PTHR10963:SF24">
    <property type="entry name" value="GLYCOSIDASE C21B10.07-RELATED"/>
    <property type="match status" value="1"/>
</dbReference>
<feature type="chain" id="PRO_5021321958" description="GH16 domain-containing protein" evidence="1">
    <location>
        <begin position="22"/>
        <end position="269"/>
    </location>
</feature>
<evidence type="ECO:0000313" key="3">
    <source>
        <dbReference type="EMBL" id="TEB28349.1"/>
    </source>
</evidence>
<comment type="caution">
    <text evidence="3">The sequence shown here is derived from an EMBL/GenBank/DDBJ whole genome shotgun (WGS) entry which is preliminary data.</text>
</comment>
<proteinExistence type="predicted"/>